<name>A0A382QA14_9ZZZZ</name>
<evidence type="ECO:0000259" key="1">
    <source>
        <dbReference type="Pfam" id="PF16177"/>
    </source>
</evidence>
<dbReference type="GO" id="GO:0003987">
    <property type="term" value="F:acetate-CoA ligase activity"/>
    <property type="evidence" value="ECO:0007669"/>
    <property type="project" value="TreeGrafter"/>
</dbReference>
<dbReference type="Gene3D" id="3.40.50.12780">
    <property type="entry name" value="N-terminal domain of ligase-like"/>
    <property type="match status" value="1"/>
</dbReference>
<reference evidence="2" key="1">
    <citation type="submission" date="2018-05" db="EMBL/GenBank/DDBJ databases">
        <authorList>
            <person name="Lanie J.A."/>
            <person name="Ng W.-L."/>
            <person name="Kazmierczak K.M."/>
            <person name="Andrzejewski T.M."/>
            <person name="Davidsen T.M."/>
            <person name="Wayne K.J."/>
            <person name="Tettelin H."/>
            <person name="Glass J.I."/>
            <person name="Rusch D."/>
            <person name="Podicherti R."/>
            <person name="Tsui H.-C.T."/>
            <person name="Winkler M.E."/>
        </authorList>
    </citation>
    <scope>NUCLEOTIDE SEQUENCE</scope>
</reference>
<accession>A0A382QA14</accession>
<dbReference type="GO" id="GO:0005829">
    <property type="term" value="C:cytosol"/>
    <property type="evidence" value="ECO:0007669"/>
    <property type="project" value="TreeGrafter"/>
</dbReference>
<feature type="non-terminal residue" evidence="2">
    <location>
        <position position="86"/>
    </location>
</feature>
<dbReference type="AlphaFoldDB" id="A0A382QA14"/>
<proteinExistence type="predicted"/>
<organism evidence="2">
    <name type="scientific">marine metagenome</name>
    <dbReference type="NCBI Taxonomy" id="408172"/>
    <lineage>
        <taxon>unclassified sequences</taxon>
        <taxon>metagenomes</taxon>
        <taxon>ecological metagenomes</taxon>
    </lineage>
</organism>
<dbReference type="InterPro" id="IPR032387">
    <property type="entry name" value="ACAS_N"/>
</dbReference>
<dbReference type="Pfam" id="PF16177">
    <property type="entry name" value="ACAS_N"/>
    <property type="match status" value="1"/>
</dbReference>
<protein>
    <recommendedName>
        <fullName evidence="1">Acetyl-coenzyme A synthetase N-terminal domain-containing protein</fullName>
    </recommendedName>
</protein>
<gene>
    <name evidence="2" type="ORF">METZ01_LOCUS335288</name>
</gene>
<sequence length="86" mass="10314">MSDIMDKTKVFTPEYRDAKKAHIPNIQTYKERYDRSIKNPEGFWAEQAERLDWYKKWDKVADNDFSKAQIKWFEGGKLNASYNCLD</sequence>
<dbReference type="PANTHER" id="PTHR24095:SF14">
    <property type="entry name" value="ACETYL-COENZYME A SYNTHETASE 1"/>
    <property type="match status" value="1"/>
</dbReference>
<dbReference type="SUPFAM" id="SSF56801">
    <property type="entry name" value="Acetyl-CoA synthetase-like"/>
    <property type="match status" value="1"/>
</dbReference>
<dbReference type="PANTHER" id="PTHR24095">
    <property type="entry name" value="ACETYL-COENZYME A SYNTHETASE"/>
    <property type="match status" value="1"/>
</dbReference>
<dbReference type="InterPro" id="IPR042099">
    <property type="entry name" value="ANL_N_sf"/>
</dbReference>
<dbReference type="GO" id="GO:0006085">
    <property type="term" value="P:acetyl-CoA biosynthetic process"/>
    <property type="evidence" value="ECO:0007669"/>
    <property type="project" value="TreeGrafter"/>
</dbReference>
<evidence type="ECO:0000313" key="2">
    <source>
        <dbReference type="EMBL" id="SVC82434.1"/>
    </source>
</evidence>
<dbReference type="EMBL" id="UINC01113064">
    <property type="protein sequence ID" value="SVC82434.1"/>
    <property type="molecule type" value="Genomic_DNA"/>
</dbReference>
<feature type="domain" description="Acetyl-coenzyme A synthetase N-terminal" evidence="1">
    <location>
        <begin position="29"/>
        <end position="84"/>
    </location>
</feature>